<keyword evidence="3" id="KW-0963">Cytoplasm</keyword>
<name>B4JQG5_DROGR</name>
<feature type="region of interest" description="Disordered" evidence="6">
    <location>
        <begin position="512"/>
        <end position="534"/>
    </location>
</feature>
<evidence type="ECO:0000256" key="1">
    <source>
        <dbReference type="ARBA" id="ARBA00004300"/>
    </source>
</evidence>
<dbReference type="HOGENOM" id="CLU_445018_0_0_1"/>
<evidence type="ECO:0000256" key="3">
    <source>
        <dbReference type="ARBA" id="ARBA00022490"/>
    </source>
</evidence>
<feature type="compositionally biased region" description="Polar residues" evidence="6">
    <location>
        <begin position="119"/>
        <end position="134"/>
    </location>
</feature>
<dbReference type="STRING" id="7222.B4JQG5"/>
<dbReference type="SMR" id="B4JQG5"/>
<evidence type="ECO:0000256" key="5">
    <source>
        <dbReference type="ARBA" id="ARBA00023212"/>
    </source>
</evidence>
<feature type="compositionally biased region" description="Polar residues" evidence="6">
    <location>
        <begin position="525"/>
        <end position="534"/>
    </location>
</feature>
<dbReference type="GO" id="GO:0005813">
    <property type="term" value="C:centrosome"/>
    <property type="evidence" value="ECO:0007669"/>
    <property type="project" value="UniProtKB-SubCell"/>
</dbReference>
<dbReference type="EMBL" id="CH916372">
    <property type="protein sequence ID" value="EDV99145.1"/>
    <property type="molecule type" value="Genomic_DNA"/>
</dbReference>
<keyword evidence="5" id="KW-0206">Cytoskeleton</keyword>
<proteinExistence type="inferred from homology"/>
<evidence type="ECO:0000256" key="2">
    <source>
        <dbReference type="ARBA" id="ARBA00009316"/>
    </source>
</evidence>
<organism evidence="8">
    <name type="scientific">Drosophila grimshawi</name>
    <name type="common">Hawaiian fruit fly</name>
    <name type="synonym">Idiomyia grimshawi</name>
    <dbReference type="NCBI Taxonomy" id="7222"/>
    <lineage>
        <taxon>Eukaryota</taxon>
        <taxon>Metazoa</taxon>
        <taxon>Ecdysozoa</taxon>
        <taxon>Arthropoda</taxon>
        <taxon>Hexapoda</taxon>
        <taxon>Insecta</taxon>
        <taxon>Pterygota</taxon>
        <taxon>Neoptera</taxon>
        <taxon>Endopterygota</taxon>
        <taxon>Diptera</taxon>
        <taxon>Brachycera</taxon>
        <taxon>Muscomorpha</taxon>
        <taxon>Ephydroidea</taxon>
        <taxon>Drosophilidae</taxon>
        <taxon>Drosophila</taxon>
        <taxon>Hawaiian Drosophila</taxon>
    </lineage>
</organism>
<feature type="region of interest" description="Disordered" evidence="6">
    <location>
        <begin position="421"/>
        <end position="440"/>
    </location>
</feature>
<dbReference type="PANTHER" id="PTHR23162:SF10">
    <property type="entry name" value="FI13205P"/>
    <property type="match status" value="1"/>
</dbReference>
<feature type="region of interest" description="Disordered" evidence="6">
    <location>
        <begin position="1"/>
        <end position="63"/>
    </location>
</feature>
<evidence type="ECO:0000313" key="8">
    <source>
        <dbReference type="Proteomes" id="UP000001070"/>
    </source>
</evidence>
<evidence type="ECO:0000256" key="4">
    <source>
        <dbReference type="ARBA" id="ARBA00023054"/>
    </source>
</evidence>
<feature type="region of interest" description="Disordered" evidence="6">
    <location>
        <begin position="190"/>
        <end position="210"/>
    </location>
</feature>
<dbReference type="PhylomeDB" id="B4JQG5"/>
<reference evidence="7 8" key="1">
    <citation type="journal article" date="2007" name="Nature">
        <title>Evolution of genes and genomes on the Drosophila phylogeny.</title>
        <authorList>
            <consortium name="Drosophila 12 Genomes Consortium"/>
            <person name="Clark A.G."/>
            <person name="Eisen M.B."/>
            <person name="Smith D.R."/>
            <person name="Bergman C.M."/>
            <person name="Oliver B."/>
            <person name="Markow T.A."/>
            <person name="Kaufman T.C."/>
            <person name="Kellis M."/>
            <person name="Gelbart W."/>
            <person name="Iyer V.N."/>
            <person name="Pollard D.A."/>
            <person name="Sackton T.B."/>
            <person name="Larracuente A.M."/>
            <person name="Singh N.D."/>
            <person name="Abad J.P."/>
            <person name="Abt D.N."/>
            <person name="Adryan B."/>
            <person name="Aguade M."/>
            <person name="Akashi H."/>
            <person name="Anderson W.W."/>
            <person name="Aquadro C.F."/>
            <person name="Ardell D.H."/>
            <person name="Arguello R."/>
            <person name="Artieri C.G."/>
            <person name="Barbash D.A."/>
            <person name="Barker D."/>
            <person name="Barsanti P."/>
            <person name="Batterham P."/>
            <person name="Batzoglou S."/>
            <person name="Begun D."/>
            <person name="Bhutkar A."/>
            <person name="Blanco E."/>
            <person name="Bosak S.A."/>
            <person name="Bradley R.K."/>
            <person name="Brand A.D."/>
            <person name="Brent M.R."/>
            <person name="Brooks A.N."/>
            <person name="Brown R.H."/>
            <person name="Butlin R.K."/>
            <person name="Caggese C."/>
            <person name="Calvi B.R."/>
            <person name="Bernardo de Carvalho A."/>
            <person name="Caspi A."/>
            <person name="Castrezana S."/>
            <person name="Celniker S.E."/>
            <person name="Chang J.L."/>
            <person name="Chapple C."/>
            <person name="Chatterji S."/>
            <person name="Chinwalla A."/>
            <person name="Civetta A."/>
            <person name="Clifton S.W."/>
            <person name="Comeron J.M."/>
            <person name="Costello J.C."/>
            <person name="Coyne J.A."/>
            <person name="Daub J."/>
            <person name="David R.G."/>
            <person name="Delcher A.L."/>
            <person name="Delehaunty K."/>
            <person name="Do C.B."/>
            <person name="Ebling H."/>
            <person name="Edwards K."/>
            <person name="Eickbush T."/>
            <person name="Evans J.D."/>
            <person name="Filipski A."/>
            <person name="Findeiss S."/>
            <person name="Freyhult E."/>
            <person name="Fulton L."/>
            <person name="Fulton R."/>
            <person name="Garcia A.C."/>
            <person name="Gardiner A."/>
            <person name="Garfield D.A."/>
            <person name="Garvin B.E."/>
            <person name="Gibson G."/>
            <person name="Gilbert D."/>
            <person name="Gnerre S."/>
            <person name="Godfrey J."/>
            <person name="Good R."/>
            <person name="Gotea V."/>
            <person name="Gravely B."/>
            <person name="Greenberg A.J."/>
            <person name="Griffiths-Jones S."/>
            <person name="Gross S."/>
            <person name="Guigo R."/>
            <person name="Gustafson E.A."/>
            <person name="Haerty W."/>
            <person name="Hahn M.W."/>
            <person name="Halligan D.L."/>
            <person name="Halpern A.L."/>
            <person name="Halter G.M."/>
            <person name="Han M.V."/>
            <person name="Heger A."/>
            <person name="Hillier L."/>
            <person name="Hinrichs A.S."/>
            <person name="Holmes I."/>
            <person name="Hoskins R.A."/>
            <person name="Hubisz M.J."/>
            <person name="Hultmark D."/>
            <person name="Huntley M.A."/>
            <person name="Jaffe D.B."/>
            <person name="Jagadeeshan S."/>
            <person name="Jeck W.R."/>
            <person name="Johnson J."/>
            <person name="Jones C.D."/>
            <person name="Jordan W.C."/>
            <person name="Karpen G.H."/>
            <person name="Kataoka E."/>
            <person name="Keightley P.D."/>
            <person name="Kheradpour P."/>
            <person name="Kirkness E.F."/>
            <person name="Koerich L.B."/>
            <person name="Kristiansen K."/>
            <person name="Kudrna D."/>
            <person name="Kulathinal R.J."/>
            <person name="Kumar S."/>
            <person name="Kwok R."/>
            <person name="Lander E."/>
            <person name="Langley C.H."/>
            <person name="Lapoint R."/>
            <person name="Lazzaro B.P."/>
            <person name="Lee S.J."/>
            <person name="Levesque L."/>
            <person name="Li R."/>
            <person name="Lin C.F."/>
            <person name="Lin M.F."/>
            <person name="Lindblad-Toh K."/>
            <person name="Llopart A."/>
            <person name="Long M."/>
            <person name="Low L."/>
            <person name="Lozovsky E."/>
            <person name="Lu J."/>
            <person name="Luo M."/>
            <person name="Machado C.A."/>
            <person name="Makalowski W."/>
            <person name="Marzo M."/>
            <person name="Matsuda M."/>
            <person name="Matzkin L."/>
            <person name="McAllister B."/>
            <person name="McBride C.S."/>
            <person name="McKernan B."/>
            <person name="McKernan K."/>
            <person name="Mendez-Lago M."/>
            <person name="Minx P."/>
            <person name="Mollenhauer M.U."/>
            <person name="Montooth K."/>
            <person name="Mount S.M."/>
            <person name="Mu X."/>
            <person name="Myers E."/>
            <person name="Negre B."/>
            <person name="Newfeld S."/>
            <person name="Nielsen R."/>
            <person name="Noor M.A."/>
            <person name="O'Grady P."/>
            <person name="Pachter L."/>
            <person name="Papaceit M."/>
            <person name="Parisi M.J."/>
            <person name="Parisi M."/>
            <person name="Parts L."/>
            <person name="Pedersen J.S."/>
            <person name="Pesole G."/>
            <person name="Phillippy A.M."/>
            <person name="Ponting C.P."/>
            <person name="Pop M."/>
            <person name="Porcelli D."/>
            <person name="Powell J.R."/>
            <person name="Prohaska S."/>
            <person name="Pruitt K."/>
            <person name="Puig M."/>
            <person name="Quesneville H."/>
            <person name="Ram K.R."/>
            <person name="Rand D."/>
            <person name="Rasmussen M.D."/>
            <person name="Reed L.K."/>
            <person name="Reenan R."/>
            <person name="Reily A."/>
            <person name="Remington K.A."/>
            <person name="Rieger T.T."/>
            <person name="Ritchie M.G."/>
            <person name="Robin C."/>
            <person name="Rogers Y.H."/>
            <person name="Rohde C."/>
            <person name="Rozas J."/>
            <person name="Rubenfield M.J."/>
            <person name="Ruiz A."/>
            <person name="Russo S."/>
            <person name="Salzberg S.L."/>
            <person name="Sanchez-Gracia A."/>
            <person name="Saranga D.J."/>
            <person name="Sato H."/>
            <person name="Schaeffer S.W."/>
            <person name="Schatz M.C."/>
            <person name="Schlenke T."/>
            <person name="Schwartz R."/>
            <person name="Segarra C."/>
            <person name="Singh R.S."/>
            <person name="Sirot L."/>
            <person name="Sirota M."/>
            <person name="Sisneros N.B."/>
            <person name="Smith C.D."/>
            <person name="Smith T.F."/>
            <person name="Spieth J."/>
            <person name="Stage D.E."/>
            <person name="Stark A."/>
            <person name="Stephan W."/>
            <person name="Strausberg R.L."/>
            <person name="Strempel S."/>
            <person name="Sturgill D."/>
            <person name="Sutton G."/>
            <person name="Sutton G.G."/>
            <person name="Tao W."/>
            <person name="Teichmann S."/>
            <person name="Tobari Y.N."/>
            <person name="Tomimura Y."/>
            <person name="Tsolas J.M."/>
            <person name="Valente V.L."/>
            <person name="Venter E."/>
            <person name="Venter J.C."/>
            <person name="Vicario S."/>
            <person name="Vieira F.G."/>
            <person name="Vilella A.J."/>
            <person name="Villasante A."/>
            <person name="Walenz B."/>
            <person name="Wang J."/>
            <person name="Wasserman M."/>
            <person name="Watts T."/>
            <person name="Wilson D."/>
            <person name="Wilson R.K."/>
            <person name="Wing R.A."/>
            <person name="Wolfner M.F."/>
            <person name="Wong A."/>
            <person name="Wong G.K."/>
            <person name="Wu C.I."/>
            <person name="Wu G."/>
            <person name="Yamamoto D."/>
            <person name="Yang H.P."/>
            <person name="Yang S.P."/>
            <person name="Yorke J.A."/>
            <person name="Yoshida K."/>
            <person name="Zdobnov E."/>
            <person name="Zhang P."/>
            <person name="Zhang Y."/>
            <person name="Zimin A.V."/>
            <person name="Baldwin J."/>
            <person name="Abdouelleil A."/>
            <person name="Abdulkadir J."/>
            <person name="Abebe A."/>
            <person name="Abera B."/>
            <person name="Abreu J."/>
            <person name="Acer S.C."/>
            <person name="Aftuck L."/>
            <person name="Alexander A."/>
            <person name="An P."/>
            <person name="Anderson E."/>
            <person name="Anderson S."/>
            <person name="Arachi H."/>
            <person name="Azer M."/>
            <person name="Bachantsang P."/>
            <person name="Barry A."/>
            <person name="Bayul T."/>
            <person name="Berlin A."/>
            <person name="Bessette D."/>
            <person name="Bloom T."/>
            <person name="Blye J."/>
            <person name="Boguslavskiy L."/>
            <person name="Bonnet C."/>
            <person name="Boukhgalter B."/>
            <person name="Bourzgui I."/>
            <person name="Brown A."/>
            <person name="Cahill P."/>
            <person name="Channer S."/>
            <person name="Cheshatsang Y."/>
            <person name="Chuda L."/>
            <person name="Citroen M."/>
            <person name="Collymore A."/>
            <person name="Cooke P."/>
            <person name="Costello M."/>
            <person name="D'Aco K."/>
            <person name="Daza R."/>
            <person name="De Haan G."/>
            <person name="DeGray S."/>
            <person name="DeMaso C."/>
            <person name="Dhargay N."/>
            <person name="Dooley K."/>
            <person name="Dooley E."/>
            <person name="Doricent M."/>
            <person name="Dorje P."/>
            <person name="Dorjee K."/>
            <person name="Dupes A."/>
            <person name="Elong R."/>
            <person name="Falk J."/>
            <person name="Farina A."/>
            <person name="Faro S."/>
            <person name="Ferguson D."/>
            <person name="Fisher S."/>
            <person name="Foley C.D."/>
            <person name="Franke A."/>
            <person name="Friedrich D."/>
            <person name="Gadbois L."/>
            <person name="Gearin G."/>
            <person name="Gearin C.R."/>
            <person name="Giannoukos G."/>
            <person name="Goode T."/>
            <person name="Graham J."/>
            <person name="Grandbois E."/>
            <person name="Grewal S."/>
            <person name="Gyaltsen K."/>
            <person name="Hafez N."/>
            <person name="Hagos B."/>
            <person name="Hall J."/>
            <person name="Henson C."/>
            <person name="Hollinger A."/>
            <person name="Honan T."/>
            <person name="Huard M.D."/>
            <person name="Hughes L."/>
            <person name="Hurhula B."/>
            <person name="Husby M.E."/>
            <person name="Kamat A."/>
            <person name="Kanga B."/>
            <person name="Kashin S."/>
            <person name="Khazanovich D."/>
            <person name="Kisner P."/>
            <person name="Lance K."/>
            <person name="Lara M."/>
            <person name="Lee W."/>
            <person name="Lennon N."/>
            <person name="Letendre F."/>
            <person name="LeVine R."/>
            <person name="Lipovsky A."/>
            <person name="Liu X."/>
            <person name="Liu J."/>
            <person name="Liu S."/>
            <person name="Lokyitsang T."/>
            <person name="Lokyitsang Y."/>
            <person name="Lubonja R."/>
            <person name="Lui A."/>
            <person name="MacDonald P."/>
            <person name="Magnisalis V."/>
            <person name="Maru K."/>
            <person name="Matthews C."/>
            <person name="McCusker W."/>
            <person name="McDonough S."/>
            <person name="Mehta T."/>
            <person name="Meldrim J."/>
            <person name="Meneus L."/>
            <person name="Mihai O."/>
            <person name="Mihalev A."/>
            <person name="Mihova T."/>
            <person name="Mittelman R."/>
            <person name="Mlenga V."/>
            <person name="Montmayeur A."/>
            <person name="Mulrain L."/>
            <person name="Navidi A."/>
            <person name="Naylor J."/>
            <person name="Negash T."/>
            <person name="Nguyen T."/>
            <person name="Nguyen N."/>
            <person name="Nicol R."/>
            <person name="Norbu C."/>
            <person name="Norbu N."/>
            <person name="Novod N."/>
            <person name="O'Neill B."/>
            <person name="Osman S."/>
            <person name="Markiewicz E."/>
            <person name="Oyono O.L."/>
            <person name="Patti C."/>
            <person name="Phunkhang P."/>
            <person name="Pierre F."/>
            <person name="Priest M."/>
            <person name="Raghuraman S."/>
            <person name="Rege F."/>
            <person name="Reyes R."/>
            <person name="Rise C."/>
            <person name="Rogov P."/>
            <person name="Ross K."/>
            <person name="Ryan E."/>
            <person name="Settipalli S."/>
            <person name="Shea T."/>
            <person name="Sherpa N."/>
            <person name="Shi L."/>
            <person name="Shih D."/>
            <person name="Sparrow T."/>
            <person name="Spaulding J."/>
            <person name="Stalker J."/>
            <person name="Stange-Thomann N."/>
            <person name="Stavropoulos S."/>
            <person name="Stone C."/>
            <person name="Strader C."/>
            <person name="Tesfaye S."/>
            <person name="Thomson T."/>
            <person name="Thoulutsang Y."/>
            <person name="Thoulutsang D."/>
            <person name="Topham K."/>
            <person name="Topping I."/>
            <person name="Tsamla T."/>
            <person name="Vassiliev H."/>
            <person name="Vo A."/>
            <person name="Wangchuk T."/>
            <person name="Wangdi T."/>
            <person name="Weiand M."/>
            <person name="Wilkinson J."/>
            <person name="Wilson A."/>
            <person name="Yadav S."/>
            <person name="Young G."/>
            <person name="Yu Q."/>
            <person name="Zembek L."/>
            <person name="Zhong D."/>
            <person name="Zimmer A."/>
            <person name="Zwirko Z."/>
            <person name="Jaffe D.B."/>
            <person name="Alvarez P."/>
            <person name="Brockman W."/>
            <person name="Butler J."/>
            <person name="Chin C."/>
            <person name="Gnerre S."/>
            <person name="Grabherr M."/>
            <person name="Kleber M."/>
            <person name="Mauceli E."/>
            <person name="MacCallum I."/>
        </authorList>
    </citation>
    <scope>NUCLEOTIDE SEQUENCE [LARGE SCALE GENOMIC DNA]</scope>
    <source>
        <strain evidence="8">Tucson 15287-2541.00</strain>
    </source>
</reference>
<evidence type="ECO:0000313" key="7">
    <source>
        <dbReference type="EMBL" id="EDV99145.1"/>
    </source>
</evidence>
<dbReference type="OrthoDB" id="413404at2759"/>
<comment type="similarity">
    <text evidence="2">Belongs to the ODF2 family.</text>
</comment>
<dbReference type="PANTHER" id="PTHR23162">
    <property type="entry name" value="OUTER DENSE FIBER OF SPERM TAILS 2"/>
    <property type="match status" value="1"/>
</dbReference>
<dbReference type="eggNOG" id="ENOG502R0Z4">
    <property type="taxonomic scope" value="Eukaryota"/>
</dbReference>
<gene>
    <name evidence="7" type="primary">Dgri\GH13692</name>
    <name evidence="7" type="ORF">Dgri_GH13692</name>
</gene>
<dbReference type="OMA" id="MNTSQDH"/>
<keyword evidence="8" id="KW-1185">Reference proteome</keyword>
<dbReference type="Proteomes" id="UP000001070">
    <property type="component" value="Unassembled WGS sequence"/>
</dbReference>
<dbReference type="InterPro" id="IPR026099">
    <property type="entry name" value="Odf2-rel"/>
</dbReference>
<dbReference type="AlphaFoldDB" id="B4JQG5"/>
<evidence type="ECO:0000256" key="6">
    <source>
        <dbReference type="SAM" id="MobiDB-lite"/>
    </source>
</evidence>
<comment type="subcellular location">
    <subcellularLocation>
        <location evidence="1">Cytoplasm</location>
        <location evidence="1">Cytoskeleton</location>
        <location evidence="1">Microtubule organizing center</location>
        <location evidence="1">Centrosome</location>
    </subcellularLocation>
</comment>
<dbReference type="InParanoid" id="B4JQG5"/>
<accession>B4JQG5</accession>
<sequence>MPLAKKSYSSQHQLASLPGEDINTKCAKADDDLGLGNIDQFGLEDDEQPKRRHNSQGDEIGAKLKHELSKYKQELEEYNETTRDLEKKYMKINDELSEMQQKHDQFADRRSEMDVDESGTLQGYSPSSTTSIGSEVTVKRKTSNLFHSNTSFLEAASSCEELLKHSELRPVKILHNLSAQIDSVYSRRHVGDTPTNRLTRRGKRVEDQENDPTTLKQMYHVLKDVINTQQDNRRKNAYDRENGDFNQLYTTIKDLKSEQLEFRNIIRHQQDRISDYHTRCVKAHDIMKTQKHEIDKLQVNNNQLESSIFHDIDSLRSKIDIKLKSVAQLPLLMHEEHIKYEKALRENCLMAEKMHTLQKEATQLKTKIDELGKRKLITVNRLKAAERDLKIFKNYNATLKTEKRRIADELATMRAQMDSLQAASKRQLSRHREQTEKQRRELQKRIFDLELKLSRSQNSTSSLIQERDSLIAELQTQLHTLVHNFEVSQKHIRVLRRHIYTMTTGGVVSGSAAGASAGAPHSSSEPNVTRTKLN</sequence>
<feature type="compositionally biased region" description="Basic and acidic residues" evidence="6">
    <location>
        <begin position="430"/>
        <end position="440"/>
    </location>
</feature>
<dbReference type="KEGG" id="dgr:6566818"/>
<feature type="compositionally biased region" description="Low complexity" evidence="6">
    <location>
        <begin position="512"/>
        <end position="524"/>
    </location>
</feature>
<dbReference type="GO" id="GO:1902017">
    <property type="term" value="P:regulation of cilium assembly"/>
    <property type="evidence" value="ECO:0007669"/>
    <property type="project" value="TreeGrafter"/>
</dbReference>
<protein>
    <submittedName>
        <fullName evidence="7">GH13692</fullName>
    </submittedName>
</protein>
<keyword evidence="4" id="KW-0175">Coiled coil</keyword>
<feature type="region of interest" description="Disordered" evidence="6">
    <location>
        <begin position="115"/>
        <end position="135"/>
    </location>
</feature>